<accession>A0A2S0PA65</accession>
<evidence type="ECO:0000256" key="1">
    <source>
        <dbReference type="ARBA" id="ARBA00004533"/>
    </source>
</evidence>
<dbReference type="Pfam" id="PF03279">
    <property type="entry name" value="Lip_A_acyltrans"/>
    <property type="match status" value="1"/>
</dbReference>
<organism evidence="7 8">
    <name type="scientific">Microvirgula aerodenitrificans</name>
    <dbReference type="NCBI Taxonomy" id="57480"/>
    <lineage>
        <taxon>Bacteria</taxon>
        <taxon>Pseudomonadati</taxon>
        <taxon>Pseudomonadota</taxon>
        <taxon>Betaproteobacteria</taxon>
        <taxon>Neisseriales</taxon>
        <taxon>Aquaspirillaceae</taxon>
        <taxon>Microvirgula</taxon>
    </lineage>
</organism>
<reference evidence="7 8" key="1">
    <citation type="submission" date="2018-04" db="EMBL/GenBank/DDBJ databases">
        <title>Denitrifier Microvirgula.</title>
        <authorList>
            <person name="Anderson E."/>
            <person name="Jang J."/>
            <person name="Ishii S."/>
        </authorList>
    </citation>
    <scope>NUCLEOTIDE SEQUENCE [LARGE SCALE GENOMIC DNA]</scope>
    <source>
        <strain evidence="7 8">BE2.4</strain>
    </source>
</reference>
<dbReference type="GO" id="GO:0005886">
    <property type="term" value="C:plasma membrane"/>
    <property type="evidence" value="ECO:0007669"/>
    <property type="project" value="UniProtKB-SubCell"/>
</dbReference>
<evidence type="ECO:0000313" key="7">
    <source>
        <dbReference type="EMBL" id="AVY94235.1"/>
    </source>
</evidence>
<dbReference type="InterPro" id="IPR014548">
    <property type="entry name" value="Ac_Trasf"/>
</dbReference>
<dbReference type="PANTHER" id="PTHR30606:SF9">
    <property type="entry name" value="LIPID A BIOSYNTHESIS LAUROYLTRANSFERASE"/>
    <property type="match status" value="1"/>
</dbReference>
<comment type="subcellular location">
    <subcellularLocation>
        <location evidence="1">Cell inner membrane</location>
    </subcellularLocation>
</comment>
<dbReference type="EMBL" id="CP028519">
    <property type="protein sequence ID" value="AVY94235.1"/>
    <property type="molecule type" value="Genomic_DNA"/>
</dbReference>
<dbReference type="PIRSF" id="PIRSF028561">
    <property type="entry name" value="Ac_Trasf"/>
    <property type="match status" value="1"/>
</dbReference>
<keyword evidence="2" id="KW-1003">Cell membrane</keyword>
<evidence type="ECO:0000256" key="6">
    <source>
        <dbReference type="ARBA" id="ARBA00023315"/>
    </source>
</evidence>
<dbReference type="PANTHER" id="PTHR30606">
    <property type="entry name" value="LIPID A BIOSYNTHESIS LAUROYL ACYLTRANSFERASE"/>
    <property type="match status" value="1"/>
</dbReference>
<dbReference type="KEGG" id="maer:DAI18_09415"/>
<dbReference type="Proteomes" id="UP000244173">
    <property type="component" value="Chromosome"/>
</dbReference>
<evidence type="ECO:0000256" key="3">
    <source>
        <dbReference type="ARBA" id="ARBA00022519"/>
    </source>
</evidence>
<evidence type="ECO:0000256" key="4">
    <source>
        <dbReference type="ARBA" id="ARBA00022679"/>
    </source>
</evidence>
<sequence length="317" mass="35042">MSERGAHWAELGENTFVAGIWLLYGIERLLGRRLFRCCLYPVVLAYWLGRPDVRAQSRQYLDRLQAATGALGRPARRRDTFFHLLTFADTLLDKLLAVAGRYPLQRVRTLGAEPILAAIRAGQGGVIVTAHVGCLELCRALAERTETLKLTVLVHTRHAEQFNRVLRRLNPDTALTLLEVSELGPATAVMLAERVEAGEYVVIAGDRVPVGSGQTVTVPFLGHDAAFPVGPYLLASLFKCPLYLLGCLHDGEGYALHFELLAGRVVLPRQQRQQALAAQASCYAGRLGALLAASPYDWFNFFPFWEQKALPHAVRST</sequence>
<protein>
    <submittedName>
        <fullName evidence="7">Acyltransferase</fullName>
    </submittedName>
</protein>
<evidence type="ECO:0000256" key="5">
    <source>
        <dbReference type="ARBA" id="ARBA00023136"/>
    </source>
</evidence>
<keyword evidence="6 7" id="KW-0012">Acyltransferase</keyword>
<dbReference type="RefSeq" id="WP_107889282.1">
    <property type="nucleotide sequence ID" value="NZ_CP028519.1"/>
</dbReference>
<proteinExistence type="predicted"/>
<dbReference type="GO" id="GO:0016746">
    <property type="term" value="F:acyltransferase activity"/>
    <property type="evidence" value="ECO:0007669"/>
    <property type="project" value="UniProtKB-KW"/>
</dbReference>
<dbReference type="STRING" id="1122240.GCA_000620105_02514"/>
<evidence type="ECO:0000256" key="2">
    <source>
        <dbReference type="ARBA" id="ARBA00022475"/>
    </source>
</evidence>
<evidence type="ECO:0000313" key="8">
    <source>
        <dbReference type="Proteomes" id="UP000244173"/>
    </source>
</evidence>
<keyword evidence="8" id="KW-1185">Reference proteome</keyword>
<keyword evidence="4 7" id="KW-0808">Transferase</keyword>
<keyword evidence="5" id="KW-0472">Membrane</keyword>
<name>A0A2S0PA65_9NEIS</name>
<dbReference type="InterPro" id="IPR004960">
    <property type="entry name" value="LipA_acyltrans"/>
</dbReference>
<dbReference type="OrthoDB" id="9808633at2"/>
<keyword evidence="3" id="KW-0997">Cell inner membrane</keyword>
<dbReference type="GO" id="GO:0009247">
    <property type="term" value="P:glycolipid biosynthetic process"/>
    <property type="evidence" value="ECO:0007669"/>
    <property type="project" value="UniProtKB-ARBA"/>
</dbReference>
<dbReference type="CDD" id="cd07984">
    <property type="entry name" value="LPLAT_LABLAT-like"/>
    <property type="match status" value="1"/>
</dbReference>
<dbReference type="AlphaFoldDB" id="A0A2S0PA65"/>
<gene>
    <name evidence="7" type="ORF">DAI18_09415</name>
</gene>